<protein>
    <submittedName>
        <fullName evidence="10">Protein kinase 3</fullName>
    </submittedName>
</protein>
<dbReference type="Pfam" id="PF07714">
    <property type="entry name" value="PK_Tyr_Ser-Thr"/>
    <property type="match status" value="1"/>
</dbReference>
<dbReference type="InterPro" id="IPR000719">
    <property type="entry name" value="Prot_kinase_dom"/>
</dbReference>
<name>A0A2J7ZJX0_9CHLO</name>
<dbReference type="InterPro" id="IPR011009">
    <property type="entry name" value="Kinase-like_dom_sf"/>
</dbReference>
<dbReference type="PROSITE" id="PS00107">
    <property type="entry name" value="PROTEIN_KINASE_ATP"/>
    <property type="match status" value="2"/>
</dbReference>
<evidence type="ECO:0000256" key="8">
    <source>
        <dbReference type="SAM" id="Phobius"/>
    </source>
</evidence>
<dbReference type="SMART" id="SM00220">
    <property type="entry name" value="S_TKc"/>
    <property type="match status" value="1"/>
</dbReference>
<dbReference type="AlphaFoldDB" id="A0A2J7ZJX0"/>
<sequence>VVNQRMAKLKPQGSAAHRRPSADVVLKYDAGARRSVTCEGHLDEVVELRRGGQKMQDEHRDGEKRLVLVEGELLGEGAFSRVCRVTEESTGRVFALKRMSKSAALQCPEHVYCEQHITRNIAHPFCLRQYASFQDKFHLYMLFDLMPGGDLMDVLVAEAKVIKYPVADKNSLRKGCLAPKMKMWQGMEEAMSRFYIASIVLALEYLHDNSIAFRDLKPENVLIDGQAPANYVMRVLHSPFTCVSVLSEQCMAMYGPAGCIMLMQRQAEAAAAPPPLQAMRDEARADAAGGRGVLVPALVGGLGGAALLAAVGVLLAVWATRRGRRRSSSSSSGAGLLSVGGCRTPAHDCSTHDPSCGKATASSGSVLCLPEAFAVHCMIGGTAEERRTFPAAAPLLPLRNDYSLGAECSNEVKLLPEKLGKGSYGRVVVGTFRGGRVAVKLIADADLVTVQGSTALLRSLTQEVEVLGRCEHPNVVRLLAASLEPPQPCLVMELMETNLQRLLYSNPGKLLPLPKPMGARGHRPAVGGVSV</sequence>
<evidence type="ECO:0000256" key="7">
    <source>
        <dbReference type="SAM" id="MobiDB-lite"/>
    </source>
</evidence>
<feature type="transmembrane region" description="Helical" evidence="8">
    <location>
        <begin position="293"/>
        <end position="319"/>
    </location>
</feature>
<reference evidence="10 11" key="1">
    <citation type="journal article" date="2017" name="Mol. Biol. Evol.">
        <title>The 4-celled Tetrabaena socialis nuclear genome reveals the essential components for genetic control of cell number at the origin of multicellularity in the volvocine lineage.</title>
        <authorList>
            <person name="Featherston J."/>
            <person name="Arakaki Y."/>
            <person name="Hanschen E.R."/>
            <person name="Ferris P.J."/>
            <person name="Michod R.E."/>
            <person name="Olson B.J.S.C."/>
            <person name="Nozaki H."/>
            <person name="Durand P.M."/>
        </authorList>
    </citation>
    <scope>NUCLEOTIDE SEQUENCE [LARGE SCALE GENOMIC DNA]</scope>
    <source>
        <strain evidence="10 11">NIES-571</strain>
    </source>
</reference>
<feature type="non-terminal residue" evidence="10">
    <location>
        <position position="1"/>
    </location>
</feature>
<evidence type="ECO:0000256" key="1">
    <source>
        <dbReference type="ARBA" id="ARBA00022527"/>
    </source>
</evidence>
<comment type="caution">
    <text evidence="10">The sequence shown here is derived from an EMBL/GenBank/DDBJ whole genome shotgun (WGS) entry which is preliminary data.</text>
</comment>
<keyword evidence="11" id="KW-1185">Reference proteome</keyword>
<gene>
    <name evidence="10" type="ORF">TSOC_013612</name>
</gene>
<keyword evidence="8" id="KW-0472">Membrane</keyword>
<feature type="domain" description="Protein kinase" evidence="9">
    <location>
        <begin position="68"/>
        <end position="396"/>
    </location>
</feature>
<evidence type="ECO:0000313" key="10">
    <source>
        <dbReference type="EMBL" id="PNH00559.1"/>
    </source>
</evidence>
<feature type="binding site" evidence="6">
    <location>
        <position position="440"/>
    </location>
    <ligand>
        <name>ATP</name>
        <dbReference type="ChEBI" id="CHEBI:30616"/>
    </ligand>
</feature>
<feature type="region of interest" description="Disordered" evidence="7">
    <location>
        <begin position="1"/>
        <end position="20"/>
    </location>
</feature>
<evidence type="ECO:0000256" key="5">
    <source>
        <dbReference type="ARBA" id="ARBA00022840"/>
    </source>
</evidence>
<keyword evidence="1" id="KW-0723">Serine/threonine-protein kinase</keyword>
<proteinExistence type="predicted"/>
<dbReference type="GO" id="GO:0005952">
    <property type="term" value="C:cAMP-dependent protein kinase complex"/>
    <property type="evidence" value="ECO:0007669"/>
    <property type="project" value="TreeGrafter"/>
</dbReference>
<accession>A0A2J7ZJX0</accession>
<evidence type="ECO:0000256" key="4">
    <source>
        <dbReference type="ARBA" id="ARBA00022777"/>
    </source>
</evidence>
<dbReference type="InterPro" id="IPR017441">
    <property type="entry name" value="Protein_kinase_ATP_BS"/>
</dbReference>
<evidence type="ECO:0000313" key="11">
    <source>
        <dbReference type="Proteomes" id="UP000236333"/>
    </source>
</evidence>
<dbReference type="Pfam" id="PF00069">
    <property type="entry name" value="Pkinase"/>
    <property type="match status" value="1"/>
</dbReference>
<keyword evidence="8" id="KW-1133">Transmembrane helix</keyword>
<dbReference type="Proteomes" id="UP000236333">
    <property type="component" value="Unassembled WGS sequence"/>
</dbReference>
<dbReference type="EMBL" id="PGGS01001305">
    <property type="protein sequence ID" value="PNH00559.1"/>
    <property type="molecule type" value="Genomic_DNA"/>
</dbReference>
<keyword evidence="3 6" id="KW-0547">Nucleotide-binding</keyword>
<feature type="binding site" evidence="6">
    <location>
        <position position="97"/>
    </location>
    <ligand>
        <name>ATP</name>
        <dbReference type="ChEBI" id="CHEBI:30616"/>
    </ligand>
</feature>
<dbReference type="Gene3D" id="3.30.200.20">
    <property type="entry name" value="Phosphorylase Kinase, domain 1"/>
    <property type="match status" value="2"/>
</dbReference>
<dbReference type="GO" id="GO:0005524">
    <property type="term" value="F:ATP binding"/>
    <property type="evidence" value="ECO:0007669"/>
    <property type="project" value="UniProtKB-UniRule"/>
</dbReference>
<evidence type="ECO:0000256" key="3">
    <source>
        <dbReference type="ARBA" id="ARBA00022741"/>
    </source>
</evidence>
<dbReference type="PROSITE" id="PS50011">
    <property type="entry name" value="PROTEIN_KINASE_DOM"/>
    <property type="match status" value="2"/>
</dbReference>
<keyword evidence="2" id="KW-0808">Transferase</keyword>
<dbReference type="PANTHER" id="PTHR24353">
    <property type="entry name" value="CYCLIC NUCLEOTIDE-DEPENDENT PROTEIN KINASE"/>
    <property type="match status" value="1"/>
</dbReference>
<dbReference type="PANTHER" id="PTHR24353:SF139">
    <property type="match status" value="1"/>
</dbReference>
<evidence type="ECO:0000256" key="6">
    <source>
        <dbReference type="PROSITE-ProRule" id="PRU10141"/>
    </source>
</evidence>
<dbReference type="InterPro" id="IPR001245">
    <property type="entry name" value="Ser-Thr/Tyr_kinase_cat_dom"/>
</dbReference>
<dbReference type="Gene3D" id="1.10.510.10">
    <property type="entry name" value="Transferase(Phosphotransferase) domain 1"/>
    <property type="match status" value="1"/>
</dbReference>
<dbReference type="GO" id="GO:0004691">
    <property type="term" value="F:cAMP-dependent protein kinase activity"/>
    <property type="evidence" value="ECO:0007669"/>
    <property type="project" value="TreeGrafter"/>
</dbReference>
<keyword evidence="5 6" id="KW-0067">ATP-binding</keyword>
<keyword evidence="4 10" id="KW-0418">Kinase</keyword>
<feature type="domain" description="Protein kinase" evidence="9">
    <location>
        <begin position="413"/>
        <end position="531"/>
    </location>
</feature>
<dbReference type="SUPFAM" id="SSF56112">
    <property type="entry name" value="Protein kinase-like (PK-like)"/>
    <property type="match status" value="2"/>
</dbReference>
<organism evidence="10 11">
    <name type="scientific">Tetrabaena socialis</name>
    <dbReference type="NCBI Taxonomy" id="47790"/>
    <lineage>
        <taxon>Eukaryota</taxon>
        <taxon>Viridiplantae</taxon>
        <taxon>Chlorophyta</taxon>
        <taxon>core chlorophytes</taxon>
        <taxon>Chlorophyceae</taxon>
        <taxon>CS clade</taxon>
        <taxon>Chlamydomonadales</taxon>
        <taxon>Tetrabaenaceae</taxon>
        <taxon>Tetrabaena</taxon>
    </lineage>
</organism>
<keyword evidence="8" id="KW-0812">Transmembrane</keyword>
<evidence type="ECO:0000259" key="9">
    <source>
        <dbReference type="PROSITE" id="PS50011"/>
    </source>
</evidence>
<dbReference type="OrthoDB" id="417078at2759"/>
<evidence type="ECO:0000256" key="2">
    <source>
        <dbReference type="ARBA" id="ARBA00022679"/>
    </source>
</evidence>